<evidence type="ECO:0000256" key="1">
    <source>
        <dbReference type="SAM" id="MobiDB-lite"/>
    </source>
</evidence>
<dbReference type="InterPro" id="IPR050122">
    <property type="entry name" value="RTK"/>
</dbReference>
<dbReference type="GO" id="GO:0004714">
    <property type="term" value="F:transmembrane receptor protein tyrosine kinase activity"/>
    <property type="evidence" value="ECO:0007669"/>
    <property type="project" value="TreeGrafter"/>
</dbReference>
<feature type="compositionally biased region" description="Low complexity" evidence="1">
    <location>
        <begin position="359"/>
        <end position="371"/>
    </location>
</feature>
<dbReference type="Gene3D" id="3.30.200.20">
    <property type="entry name" value="Phosphorylase Kinase, domain 1"/>
    <property type="match status" value="1"/>
</dbReference>
<dbReference type="Proteomes" id="UP001163046">
    <property type="component" value="Unassembled WGS sequence"/>
</dbReference>
<gene>
    <name evidence="4" type="ORF">OS493_009366</name>
</gene>
<sequence>MKFVDVLAGDDTLKVFADGDLVGQNGGIWNAAKWFSFPRKTKLIAVSVDNTHGGTSGFLGLFSNRVITDRSWKCKEITSSLEDGWERTNYTDDTWPLAIIRNVNRQTNSLPVVLGISRGVHWISPANHFVNRFICRRRFSEQRKARNSTLISIHGQRRSHTISLYLDGVYTAKVSSILSLVRDQHKLQAVKVEDRSGSNVSFIASSSNGVRTDKWWRCTSQYHKGWFLPSYDDSSWSRAHVGNDNFTTPFIAPDAKWIGNVFPAKKIYCRRNTTLTPVVHIPHDTTTASPTRPLQPSPSTVYQRTSIAGSTVASTTVHTKTGIADSTIASTTVYTRTSIAGSTIASKTVYTRTSIAGSTITSTTGSQNNTSLPRAPGTSASPPRAPDTSAPSSTDANRISTLLIVVIAVSGVTALVIGLAVPCYVWGKRRNRRKHQTNDKWEMNSDDVIVCEELGKGAFGKVCKGILKTTSCMAHGLSVQKTGKKREKSTIIVAVKMLQENATPDQKNDFLEEISLMKAVGSHKNIVSLIGCCTKSSPNFLIVEFASKGDLLSYLKERRKKVTDTNAPYMKVRESLPTPPRRPSDQNNPGNDVEQKQDEDEEDALTPKDVMSFSWQTAKGMEYLSGKALFTGISPLAMC</sequence>
<dbReference type="GO" id="GO:0007169">
    <property type="term" value="P:cell surface receptor protein tyrosine kinase signaling pathway"/>
    <property type="evidence" value="ECO:0007669"/>
    <property type="project" value="TreeGrafter"/>
</dbReference>
<dbReference type="PROSITE" id="PS50011">
    <property type="entry name" value="PROTEIN_KINASE_DOM"/>
    <property type="match status" value="1"/>
</dbReference>
<dbReference type="GO" id="GO:0005886">
    <property type="term" value="C:plasma membrane"/>
    <property type="evidence" value="ECO:0007669"/>
    <property type="project" value="TreeGrafter"/>
</dbReference>
<dbReference type="Pfam" id="PF07714">
    <property type="entry name" value="PK_Tyr_Ser-Thr"/>
    <property type="match status" value="1"/>
</dbReference>
<comment type="caution">
    <text evidence="4">The sequence shown here is derived from an EMBL/GenBank/DDBJ whole genome shotgun (WGS) entry which is preliminary data.</text>
</comment>
<dbReference type="InterPro" id="IPR011009">
    <property type="entry name" value="Kinase-like_dom_sf"/>
</dbReference>
<dbReference type="EMBL" id="MU826829">
    <property type="protein sequence ID" value="KAJ7374036.1"/>
    <property type="molecule type" value="Genomic_DNA"/>
</dbReference>
<name>A0A9X0CSN1_9CNID</name>
<dbReference type="GO" id="GO:0043235">
    <property type="term" value="C:receptor complex"/>
    <property type="evidence" value="ECO:0007669"/>
    <property type="project" value="TreeGrafter"/>
</dbReference>
<keyword evidence="2" id="KW-0472">Membrane</keyword>
<evidence type="ECO:0000313" key="5">
    <source>
        <dbReference type="Proteomes" id="UP001163046"/>
    </source>
</evidence>
<feature type="transmembrane region" description="Helical" evidence="2">
    <location>
        <begin position="402"/>
        <end position="426"/>
    </location>
</feature>
<dbReference type="InterPro" id="IPR001245">
    <property type="entry name" value="Ser-Thr/Tyr_kinase_cat_dom"/>
</dbReference>
<dbReference type="SUPFAM" id="SSF56112">
    <property type="entry name" value="Protein kinase-like (PK-like)"/>
    <property type="match status" value="1"/>
</dbReference>
<feature type="region of interest" description="Disordered" evidence="1">
    <location>
        <begin position="565"/>
        <end position="608"/>
    </location>
</feature>
<keyword evidence="2" id="KW-0812">Transmembrane</keyword>
<feature type="domain" description="Protein kinase" evidence="3">
    <location>
        <begin position="448"/>
        <end position="639"/>
    </location>
</feature>
<feature type="region of interest" description="Disordered" evidence="1">
    <location>
        <begin position="359"/>
        <end position="394"/>
    </location>
</feature>
<keyword evidence="5" id="KW-1185">Reference proteome</keyword>
<dbReference type="PANTHER" id="PTHR24416">
    <property type="entry name" value="TYROSINE-PROTEIN KINASE RECEPTOR"/>
    <property type="match status" value="1"/>
</dbReference>
<dbReference type="PANTHER" id="PTHR24416:SF583">
    <property type="entry name" value="RECEPTOR PROTEIN-TYROSINE KINASE"/>
    <property type="match status" value="1"/>
</dbReference>
<accession>A0A9X0CSN1</accession>
<dbReference type="GO" id="GO:0005524">
    <property type="term" value="F:ATP binding"/>
    <property type="evidence" value="ECO:0007669"/>
    <property type="project" value="InterPro"/>
</dbReference>
<reference evidence="4" key="1">
    <citation type="submission" date="2023-01" db="EMBL/GenBank/DDBJ databases">
        <title>Genome assembly of the deep-sea coral Lophelia pertusa.</title>
        <authorList>
            <person name="Herrera S."/>
            <person name="Cordes E."/>
        </authorList>
    </citation>
    <scope>NUCLEOTIDE SEQUENCE</scope>
    <source>
        <strain evidence="4">USNM1676648</strain>
        <tissue evidence="4">Polyp</tissue>
    </source>
</reference>
<proteinExistence type="predicted"/>
<dbReference type="AlphaFoldDB" id="A0A9X0CSN1"/>
<dbReference type="OrthoDB" id="4062651at2759"/>
<evidence type="ECO:0000256" key="2">
    <source>
        <dbReference type="SAM" id="Phobius"/>
    </source>
</evidence>
<evidence type="ECO:0000259" key="3">
    <source>
        <dbReference type="PROSITE" id="PS50011"/>
    </source>
</evidence>
<protein>
    <recommendedName>
        <fullName evidence="3">Protein kinase domain-containing protein</fullName>
    </recommendedName>
</protein>
<dbReference type="InterPro" id="IPR000719">
    <property type="entry name" value="Prot_kinase_dom"/>
</dbReference>
<organism evidence="4 5">
    <name type="scientific">Desmophyllum pertusum</name>
    <dbReference type="NCBI Taxonomy" id="174260"/>
    <lineage>
        <taxon>Eukaryota</taxon>
        <taxon>Metazoa</taxon>
        <taxon>Cnidaria</taxon>
        <taxon>Anthozoa</taxon>
        <taxon>Hexacorallia</taxon>
        <taxon>Scleractinia</taxon>
        <taxon>Caryophylliina</taxon>
        <taxon>Caryophylliidae</taxon>
        <taxon>Desmophyllum</taxon>
    </lineage>
</organism>
<dbReference type="Gene3D" id="2.60.120.260">
    <property type="entry name" value="Galactose-binding domain-like"/>
    <property type="match status" value="1"/>
</dbReference>
<evidence type="ECO:0000313" key="4">
    <source>
        <dbReference type="EMBL" id="KAJ7374036.1"/>
    </source>
</evidence>
<keyword evidence="2" id="KW-1133">Transmembrane helix</keyword>